<dbReference type="OrthoDB" id="616263at2759"/>
<evidence type="ECO:0000313" key="2">
    <source>
        <dbReference type="EMBL" id="GFT42558.1"/>
    </source>
</evidence>
<dbReference type="EMBL" id="BMAW01110302">
    <property type="protein sequence ID" value="GFT42558.1"/>
    <property type="molecule type" value="Genomic_DNA"/>
</dbReference>
<comment type="caution">
    <text evidence="2">The sequence shown here is derived from an EMBL/GenBank/DDBJ whole genome shotgun (WGS) entry which is preliminary data.</text>
</comment>
<evidence type="ECO:0000259" key="1">
    <source>
        <dbReference type="Pfam" id="PF17906"/>
    </source>
</evidence>
<gene>
    <name evidence="2" type="ORF">NPIL_224661</name>
</gene>
<evidence type="ECO:0000313" key="3">
    <source>
        <dbReference type="Proteomes" id="UP000887013"/>
    </source>
</evidence>
<dbReference type="AlphaFoldDB" id="A0A8X6P1L4"/>
<protein>
    <recommendedName>
        <fullName evidence="1">Mos1 transposase HTH domain-containing protein</fullName>
    </recommendedName>
</protein>
<organism evidence="2 3">
    <name type="scientific">Nephila pilipes</name>
    <name type="common">Giant wood spider</name>
    <name type="synonym">Nephila maculata</name>
    <dbReference type="NCBI Taxonomy" id="299642"/>
    <lineage>
        <taxon>Eukaryota</taxon>
        <taxon>Metazoa</taxon>
        <taxon>Ecdysozoa</taxon>
        <taxon>Arthropoda</taxon>
        <taxon>Chelicerata</taxon>
        <taxon>Arachnida</taxon>
        <taxon>Araneae</taxon>
        <taxon>Araneomorphae</taxon>
        <taxon>Entelegynae</taxon>
        <taxon>Araneoidea</taxon>
        <taxon>Nephilidae</taxon>
        <taxon>Nephila</taxon>
    </lineage>
</organism>
<accession>A0A8X6P1L4</accession>
<dbReference type="Pfam" id="PF17906">
    <property type="entry name" value="HTH_48"/>
    <property type="match status" value="1"/>
</dbReference>
<dbReference type="Gene3D" id="1.10.10.1450">
    <property type="match status" value="1"/>
</dbReference>
<dbReference type="InterPro" id="IPR041426">
    <property type="entry name" value="Mos1_HTH"/>
</dbReference>
<sequence>MVSYLQGNTVGKLELQGMLMPQCKQRFSLLLLVLKVLSFGPSKKVLVGKSAKSKELLHNFIQKKSATEAHKILVETYNEPVVSERTCRDWSRRFKNKDFNLKDNMRFSSAFRGISRV</sequence>
<reference evidence="2" key="1">
    <citation type="submission" date="2020-08" db="EMBL/GenBank/DDBJ databases">
        <title>Multicomponent nature underlies the extraordinary mechanical properties of spider dragline silk.</title>
        <authorList>
            <person name="Kono N."/>
            <person name="Nakamura H."/>
            <person name="Mori M."/>
            <person name="Yoshida Y."/>
            <person name="Ohtoshi R."/>
            <person name="Malay A.D."/>
            <person name="Moran D.A.P."/>
            <person name="Tomita M."/>
            <person name="Numata K."/>
            <person name="Arakawa K."/>
        </authorList>
    </citation>
    <scope>NUCLEOTIDE SEQUENCE</scope>
</reference>
<dbReference type="Proteomes" id="UP000887013">
    <property type="component" value="Unassembled WGS sequence"/>
</dbReference>
<name>A0A8X6P1L4_NEPPI</name>
<proteinExistence type="predicted"/>
<feature type="domain" description="Mos1 transposase HTH" evidence="1">
    <location>
        <begin position="56"/>
        <end position="98"/>
    </location>
</feature>
<keyword evidence="3" id="KW-1185">Reference proteome</keyword>